<name>A0A6H5IJV4_9HYME</name>
<reference evidence="1 2" key="1">
    <citation type="submission" date="2020-02" db="EMBL/GenBank/DDBJ databases">
        <authorList>
            <person name="Ferguson B K."/>
        </authorList>
    </citation>
    <scope>NUCLEOTIDE SEQUENCE [LARGE SCALE GENOMIC DNA]</scope>
</reference>
<proteinExistence type="predicted"/>
<accession>A0A6H5IJV4</accession>
<evidence type="ECO:0000313" key="1">
    <source>
        <dbReference type="EMBL" id="CAB0037988.1"/>
    </source>
</evidence>
<evidence type="ECO:0000313" key="2">
    <source>
        <dbReference type="Proteomes" id="UP000479190"/>
    </source>
</evidence>
<gene>
    <name evidence="1" type="ORF">TBRA_LOCUS9785</name>
</gene>
<dbReference type="EMBL" id="CADCXV010000883">
    <property type="protein sequence ID" value="CAB0037988.1"/>
    <property type="molecule type" value="Genomic_DNA"/>
</dbReference>
<dbReference type="Proteomes" id="UP000479190">
    <property type="component" value="Unassembled WGS sequence"/>
</dbReference>
<sequence length="120" mass="12868">MSFSRAASRLATSLRNDTAITLLCSAAAPKSIVSVLSAVESLYCVSVLLPRGTESYYAFTLSVQVLDDTAAASALLFTDDEIVSDEILNEFFVDEISFDAVTCVHENSTETLQPEGFTTA</sequence>
<dbReference type="AlphaFoldDB" id="A0A6H5IJV4"/>
<keyword evidence="2" id="KW-1185">Reference proteome</keyword>
<organism evidence="1 2">
    <name type="scientific">Trichogramma brassicae</name>
    <dbReference type="NCBI Taxonomy" id="86971"/>
    <lineage>
        <taxon>Eukaryota</taxon>
        <taxon>Metazoa</taxon>
        <taxon>Ecdysozoa</taxon>
        <taxon>Arthropoda</taxon>
        <taxon>Hexapoda</taxon>
        <taxon>Insecta</taxon>
        <taxon>Pterygota</taxon>
        <taxon>Neoptera</taxon>
        <taxon>Endopterygota</taxon>
        <taxon>Hymenoptera</taxon>
        <taxon>Apocrita</taxon>
        <taxon>Proctotrupomorpha</taxon>
        <taxon>Chalcidoidea</taxon>
        <taxon>Trichogrammatidae</taxon>
        <taxon>Trichogramma</taxon>
    </lineage>
</organism>
<protein>
    <submittedName>
        <fullName evidence="1">Uncharacterized protein</fullName>
    </submittedName>
</protein>